<keyword evidence="6" id="KW-0560">Oxidoreductase</keyword>
<comment type="cofactor">
    <cofactor evidence="1">
        <name>FMN</name>
        <dbReference type="ChEBI" id="CHEBI:58210"/>
    </cofactor>
</comment>
<evidence type="ECO:0000313" key="10">
    <source>
        <dbReference type="EMBL" id="QDU85643.1"/>
    </source>
</evidence>
<dbReference type="GO" id="GO:0016491">
    <property type="term" value="F:oxidoreductase activity"/>
    <property type="evidence" value="ECO:0007669"/>
    <property type="project" value="UniProtKB-KW"/>
</dbReference>
<dbReference type="Gene3D" id="3.40.109.10">
    <property type="entry name" value="NADH Oxidase"/>
    <property type="match status" value="1"/>
</dbReference>
<feature type="compositionally biased region" description="Basic residues" evidence="8">
    <location>
        <begin position="1"/>
        <end position="11"/>
    </location>
</feature>
<name>A0A518D2D5_9BACT</name>
<dbReference type="InterPro" id="IPR026021">
    <property type="entry name" value="YdjA-like"/>
</dbReference>
<dbReference type="Pfam" id="PF00881">
    <property type="entry name" value="Nitroreductase"/>
    <property type="match status" value="1"/>
</dbReference>
<dbReference type="InterPro" id="IPR029479">
    <property type="entry name" value="Nitroreductase"/>
</dbReference>
<evidence type="ECO:0000259" key="9">
    <source>
        <dbReference type="Pfam" id="PF00881"/>
    </source>
</evidence>
<evidence type="ECO:0000256" key="4">
    <source>
        <dbReference type="ARBA" id="ARBA00022643"/>
    </source>
</evidence>
<evidence type="ECO:0000256" key="6">
    <source>
        <dbReference type="ARBA" id="ARBA00023002"/>
    </source>
</evidence>
<evidence type="ECO:0000313" key="11">
    <source>
        <dbReference type="Proteomes" id="UP000319342"/>
    </source>
</evidence>
<evidence type="ECO:0000256" key="5">
    <source>
        <dbReference type="ARBA" id="ARBA00022857"/>
    </source>
</evidence>
<dbReference type="PANTHER" id="PTHR43821:SF1">
    <property type="entry name" value="NAD(P)H NITROREDUCTASE YDJA-RELATED"/>
    <property type="match status" value="1"/>
</dbReference>
<gene>
    <name evidence="10" type="ORF">Pla163_27760</name>
</gene>
<evidence type="ECO:0000256" key="3">
    <source>
        <dbReference type="ARBA" id="ARBA00022630"/>
    </source>
</evidence>
<evidence type="ECO:0000256" key="2">
    <source>
        <dbReference type="ARBA" id="ARBA00007118"/>
    </source>
</evidence>
<keyword evidence="11" id="KW-1185">Reference proteome</keyword>
<dbReference type="PANTHER" id="PTHR43821">
    <property type="entry name" value="NAD(P)H NITROREDUCTASE YDJA-RELATED"/>
    <property type="match status" value="1"/>
</dbReference>
<dbReference type="InterPro" id="IPR052530">
    <property type="entry name" value="NAD(P)H_nitroreductase"/>
</dbReference>
<comment type="similarity">
    <text evidence="2">Belongs to the nitroreductase family.</text>
</comment>
<keyword evidence="4" id="KW-0288">FMN</keyword>
<proteinExistence type="inferred from homology"/>
<dbReference type="EMBL" id="CP036290">
    <property type="protein sequence ID" value="QDU85643.1"/>
    <property type="molecule type" value="Genomic_DNA"/>
</dbReference>
<sequence>MDKDGKRKKQASKSDGSRPADTEGGDAAEEPRLVALDGDALAAVDGLLRGRRTVHEFRPELPPRALVDEALDLSRWAPNHKHTTPWRWYRPGRRTIEKICGLNARTVRQTKGEEAARKKLERWLKLPGWLLLTAPVNEDDPLRHQEDYAACCCAAQNFMLALWARGIGSKWSTGPVTRHPELYQLLGIDPMAEHVVGIFWYGFPAQLMEGRREPLEKSVIDRP</sequence>
<accession>A0A518D2D5</accession>
<feature type="domain" description="Nitroreductase" evidence="9">
    <location>
        <begin position="48"/>
        <end position="202"/>
    </location>
</feature>
<evidence type="ECO:0000256" key="7">
    <source>
        <dbReference type="ARBA" id="ARBA00023027"/>
    </source>
</evidence>
<dbReference type="AlphaFoldDB" id="A0A518D2D5"/>
<protein>
    <submittedName>
        <fullName evidence="10">Putative oxidoreductase</fullName>
    </submittedName>
</protein>
<organism evidence="10 11">
    <name type="scientific">Rohdeia mirabilis</name>
    <dbReference type="NCBI Taxonomy" id="2528008"/>
    <lineage>
        <taxon>Bacteria</taxon>
        <taxon>Pseudomonadati</taxon>
        <taxon>Planctomycetota</taxon>
        <taxon>Planctomycetia</taxon>
        <taxon>Planctomycetia incertae sedis</taxon>
        <taxon>Rohdeia</taxon>
    </lineage>
</organism>
<dbReference type="InterPro" id="IPR000415">
    <property type="entry name" value="Nitroreductase-like"/>
</dbReference>
<feature type="region of interest" description="Disordered" evidence="8">
    <location>
        <begin position="1"/>
        <end position="33"/>
    </location>
</feature>
<dbReference type="OrthoDB" id="9804207at2"/>
<keyword evidence="7" id="KW-0520">NAD</keyword>
<dbReference type="SUPFAM" id="SSF55469">
    <property type="entry name" value="FMN-dependent nitroreductase-like"/>
    <property type="match status" value="1"/>
</dbReference>
<dbReference type="Proteomes" id="UP000319342">
    <property type="component" value="Chromosome"/>
</dbReference>
<keyword evidence="3" id="KW-0285">Flavoprotein</keyword>
<reference evidence="10 11" key="1">
    <citation type="submission" date="2019-02" db="EMBL/GenBank/DDBJ databases">
        <title>Deep-cultivation of Planctomycetes and their phenomic and genomic characterization uncovers novel biology.</title>
        <authorList>
            <person name="Wiegand S."/>
            <person name="Jogler M."/>
            <person name="Boedeker C."/>
            <person name="Pinto D."/>
            <person name="Vollmers J."/>
            <person name="Rivas-Marin E."/>
            <person name="Kohn T."/>
            <person name="Peeters S.H."/>
            <person name="Heuer A."/>
            <person name="Rast P."/>
            <person name="Oberbeckmann S."/>
            <person name="Bunk B."/>
            <person name="Jeske O."/>
            <person name="Meyerdierks A."/>
            <person name="Storesund J.E."/>
            <person name="Kallscheuer N."/>
            <person name="Luecker S."/>
            <person name="Lage O.M."/>
            <person name="Pohl T."/>
            <person name="Merkel B.J."/>
            <person name="Hornburger P."/>
            <person name="Mueller R.-W."/>
            <person name="Bruemmer F."/>
            <person name="Labrenz M."/>
            <person name="Spormann A.M."/>
            <person name="Op den Camp H."/>
            <person name="Overmann J."/>
            <person name="Amann R."/>
            <person name="Jetten M.S.M."/>
            <person name="Mascher T."/>
            <person name="Medema M.H."/>
            <person name="Devos D.P."/>
            <person name="Kaster A.-K."/>
            <person name="Ovreas L."/>
            <person name="Rohde M."/>
            <person name="Galperin M.Y."/>
            <person name="Jogler C."/>
        </authorList>
    </citation>
    <scope>NUCLEOTIDE SEQUENCE [LARGE SCALE GENOMIC DNA]</scope>
    <source>
        <strain evidence="10 11">Pla163</strain>
    </source>
</reference>
<evidence type="ECO:0000256" key="8">
    <source>
        <dbReference type="SAM" id="MobiDB-lite"/>
    </source>
</evidence>
<evidence type="ECO:0000256" key="1">
    <source>
        <dbReference type="ARBA" id="ARBA00001917"/>
    </source>
</evidence>
<dbReference type="CDD" id="cd02135">
    <property type="entry name" value="YdjA-like"/>
    <property type="match status" value="1"/>
</dbReference>
<keyword evidence="5" id="KW-0521">NADP</keyword>